<dbReference type="InterPro" id="IPR013783">
    <property type="entry name" value="Ig-like_fold"/>
</dbReference>
<dbReference type="GO" id="GO:0005975">
    <property type="term" value="P:carbohydrate metabolic process"/>
    <property type="evidence" value="ECO:0007669"/>
    <property type="project" value="UniProtKB-ARBA"/>
</dbReference>
<evidence type="ECO:0000256" key="1">
    <source>
        <dbReference type="SAM" id="SignalP"/>
    </source>
</evidence>
<evidence type="ECO:0000313" key="3">
    <source>
        <dbReference type="Proteomes" id="UP000317722"/>
    </source>
</evidence>
<dbReference type="EMBL" id="RCZM01000004">
    <property type="protein sequence ID" value="TPG16040.1"/>
    <property type="molecule type" value="Genomic_DNA"/>
</dbReference>
<sequence>MTAAALVLCLGAAATTPAAAAAAAVGAPYNAFTVNQTTSVPVVLDSTTTTSMEAGNSWGDDLRLTATLADGTRMAVSALPPVGQRFTPGTYAVGNGIDSTHAAASVDGPTYTCSTTGGVLTVLEVGRSDEGRITSFAGDFDQSCDYGVGRQSGQIRWNSAVGYAGFRGARAQFPAQPILEGPGTPITLSVTALGTHPLSPTSAHISGDSLGSFAIKVDTCAGRTLQTGDSCTISVAMTPMAFGPISASLELSTADGVTTYLPLDGTGEASSRGTLHPVEAQRVLDTRRGTGGRLGPLGAGQTMTLAVGGVGGIPPTNVAGVVLNMTVTQPSASGYLTVYPADRPRAVVSSLNFQPGKTVANLVTVPVSADGKVKITNSSGSTHVIADLLGFYTSSSALAASVGTGSQYQTLTPRRIFDSRQFQPLHPQEVLRIDVDWFHPELNAAVTGIVVNLTATSPDAPGYLTVWDGAGRVPATSTLNFASRETVANLAVVRLSRGANGVPMIGIANSSGAYVHVLVDLVGVYEQSGGTGLRYRGVSPRRIVDTRSGLGGVSPALPSQGTRSFTAPATTMTQDTVALIGNLTAAKPTASTYLTAWSTGTSRPDVSTLNAGAGTIVANAVMAPLGSDARFNLYNNRGSTPTLVDVMGTMEFYPPRSAGSTAASQQLHTYDWTPWLVTPRRL</sequence>
<dbReference type="Proteomes" id="UP000317722">
    <property type="component" value="Unassembled WGS sequence"/>
</dbReference>
<feature type="chain" id="PRO_5021186452" evidence="1">
    <location>
        <begin position="21"/>
        <end position="682"/>
    </location>
</feature>
<protein>
    <submittedName>
        <fullName evidence="2">Uncharacterized protein</fullName>
    </submittedName>
</protein>
<name>A0A502CU36_9MICO</name>
<reference evidence="2 3" key="1">
    <citation type="journal article" date="2019" name="Environ. Microbiol.">
        <title>Species interactions and distinct microbial communities in high Arctic permafrost affected cryosols are associated with the CH4 and CO2 gas fluxes.</title>
        <authorList>
            <person name="Altshuler I."/>
            <person name="Hamel J."/>
            <person name="Turney S."/>
            <person name="Magnuson E."/>
            <person name="Levesque R."/>
            <person name="Greer C."/>
            <person name="Whyte L.G."/>
        </authorList>
    </citation>
    <scope>NUCLEOTIDE SEQUENCE [LARGE SCALE GENOMIC DNA]</scope>
    <source>
        <strain evidence="2 3">S9.3A</strain>
    </source>
</reference>
<organism evidence="2 3">
    <name type="scientific">Pedococcus bigeumensis</name>
    <dbReference type="NCBI Taxonomy" id="433644"/>
    <lineage>
        <taxon>Bacteria</taxon>
        <taxon>Bacillati</taxon>
        <taxon>Actinomycetota</taxon>
        <taxon>Actinomycetes</taxon>
        <taxon>Micrococcales</taxon>
        <taxon>Intrasporangiaceae</taxon>
        <taxon>Pedococcus</taxon>
    </lineage>
</organism>
<keyword evidence="1" id="KW-0732">Signal</keyword>
<proteinExistence type="predicted"/>
<keyword evidence="3" id="KW-1185">Reference proteome</keyword>
<dbReference type="AlphaFoldDB" id="A0A502CU36"/>
<accession>A0A502CU36</accession>
<gene>
    <name evidence="2" type="ORF">EAH86_12435</name>
</gene>
<comment type="caution">
    <text evidence="2">The sequence shown here is derived from an EMBL/GenBank/DDBJ whole genome shotgun (WGS) entry which is preliminary data.</text>
</comment>
<feature type="signal peptide" evidence="1">
    <location>
        <begin position="1"/>
        <end position="20"/>
    </location>
</feature>
<dbReference type="Gene3D" id="2.60.40.10">
    <property type="entry name" value="Immunoglobulins"/>
    <property type="match status" value="1"/>
</dbReference>
<evidence type="ECO:0000313" key="2">
    <source>
        <dbReference type="EMBL" id="TPG16040.1"/>
    </source>
</evidence>